<comment type="caution">
    <text evidence="1">The sequence shown here is derived from an EMBL/GenBank/DDBJ whole genome shotgun (WGS) entry which is preliminary data.</text>
</comment>
<feature type="non-terminal residue" evidence="1">
    <location>
        <position position="1"/>
    </location>
</feature>
<reference evidence="1 2" key="1">
    <citation type="submission" date="2020-02" db="EMBL/GenBank/DDBJ databases">
        <title>Draft genome sequence of Haematococcus lacustris strain NIES-144.</title>
        <authorList>
            <person name="Morimoto D."/>
            <person name="Nakagawa S."/>
            <person name="Yoshida T."/>
            <person name="Sawayama S."/>
        </authorList>
    </citation>
    <scope>NUCLEOTIDE SEQUENCE [LARGE SCALE GENOMIC DNA]</scope>
    <source>
        <strain evidence="1 2">NIES-144</strain>
    </source>
</reference>
<organism evidence="1 2">
    <name type="scientific">Haematococcus lacustris</name>
    <name type="common">Green alga</name>
    <name type="synonym">Haematococcus pluvialis</name>
    <dbReference type="NCBI Taxonomy" id="44745"/>
    <lineage>
        <taxon>Eukaryota</taxon>
        <taxon>Viridiplantae</taxon>
        <taxon>Chlorophyta</taxon>
        <taxon>core chlorophytes</taxon>
        <taxon>Chlorophyceae</taxon>
        <taxon>CS clade</taxon>
        <taxon>Chlamydomonadales</taxon>
        <taxon>Haematococcaceae</taxon>
        <taxon>Haematococcus</taxon>
    </lineage>
</organism>
<evidence type="ECO:0000313" key="1">
    <source>
        <dbReference type="EMBL" id="GFH11556.1"/>
    </source>
</evidence>
<evidence type="ECO:0008006" key="3">
    <source>
        <dbReference type="Google" id="ProtNLM"/>
    </source>
</evidence>
<evidence type="ECO:0000313" key="2">
    <source>
        <dbReference type="Proteomes" id="UP000485058"/>
    </source>
</evidence>
<dbReference type="Pfam" id="PF02622">
    <property type="entry name" value="DUF179"/>
    <property type="match status" value="1"/>
</dbReference>
<dbReference type="InterPro" id="IPR003774">
    <property type="entry name" value="AlgH-like"/>
</dbReference>
<dbReference type="SUPFAM" id="SSF143456">
    <property type="entry name" value="VC0467-like"/>
    <property type="match status" value="1"/>
</dbReference>
<proteinExistence type="predicted"/>
<dbReference type="PANTHER" id="PTHR31984:SF18">
    <property type="entry name" value="TRANSCRIPTIONAL REGULATOR"/>
    <property type="match status" value="1"/>
</dbReference>
<dbReference type="PANTHER" id="PTHR31984">
    <property type="entry name" value="TRANSPORTER, PUTATIVE (DUF179)-RELATED"/>
    <property type="match status" value="1"/>
</dbReference>
<keyword evidence="2" id="KW-1185">Reference proteome</keyword>
<name>A0A699YX19_HAELA</name>
<dbReference type="Gene3D" id="3.40.1740.10">
    <property type="entry name" value="VC0467-like"/>
    <property type="match status" value="2"/>
</dbReference>
<accession>A0A699YX19</accession>
<dbReference type="Proteomes" id="UP000485058">
    <property type="component" value="Unassembled WGS sequence"/>
</dbReference>
<dbReference type="EMBL" id="BLLF01000414">
    <property type="protein sequence ID" value="GFH11556.1"/>
    <property type="molecule type" value="Genomic_DNA"/>
</dbReference>
<sequence length="192" mass="20266">GLADEADVPPAISQDWRSFRAALVAGSRQARGGEQSESNQTLLHRQDPVLGREAVWAHSIPDAEQGGLLLATRQAPEVLMNDGLEQAVVFLASHGPEGSLGLLLNKPTSLMLGRKPGGLRFDVAVVPGIFLGGEATAAKEVAAGRLAADSFKFFSGALVWEPGQLQREVQAGCWWVMTASLLWLPGPGPSPP</sequence>
<dbReference type="AlphaFoldDB" id="A0A699YX19"/>
<protein>
    <recommendedName>
        <fullName evidence="3">YqgE/AlgH family protein</fullName>
    </recommendedName>
</protein>
<gene>
    <name evidence="1" type="ORF">HaLaN_07071</name>
</gene>